<organism evidence="1">
    <name type="scientific">Siphoviridae sp. cthL03</name>
    <dbReference type="NCBI Taxonomy" id="2825615"/>
    <lineage>
        <taxon>Viruses</taxon>
        <taxon>Duplodnaviria</taxon>
        <taxon>Heunggongvirae</taxon>
        <taxon>Uroviricota</taxon>
        <taxon>Caudoviricetes</taxon>
    </lineage>
</organism>
<name>A0A8S5PGV7_9CAUD</name>
<protein>
    <submittedName>
        <fullName evidence="1">Uncharacterized protein</fullName>
    </submittedName>
</protein>
<dbReference type="EMBL" id="BK015413">
    <property type="protein sequence ID" value="DAE05609.1"/>
    <property type="molecule type" value="Genomic_DNA"/>
</dbReference>
<sequence length="30" mass="3688">MSMCSWQANHHCKITKMVNYIYLLFHIFEV</sequence>
<proteinExistence type="predicted"/>
<reference evidence="1" key="1">
    <citation type="journal article" date="2021" name="Proc. Natl. Acad. Sci. U.S.A.">
        <title>A Catalog of Tens of Thousands of Viruses from Human Metagenomes Reveals Hidden Associations with Chronic Diseases.</title>
        <authorList>
            <person name="Tisza M.J."/>
            <person name="Buck C.B."/>
        </authorList>
    </citation>
    <scope>NUCLEOTIDE SEQUENCE</scope>
    <source>
        <strain evidence="1">CthL03</strain>
    </source>
</reference>
<evidence type="ECO:0000313" key="1">
    <source>
        <dbReference type="EMBL" id="DAE05609.1"/>
    </source>
</evidence>
<accession>A0A8S5PGV7</accession>